<dbReference type="EMBL" id="JSAM01000073">
    <property type="protein sequence ID" value="KIA77597.1"/>
    <property type="molecule type" value="Genomic_DNA"/>
</dbReference>
<accession>A0A0C1E8T5</accession>
<protein>
    <submittedName>
        <fullName evidence="1">Uncharacterized protein</fullName>
    </submittedName>
</protein>
<evidence type="ECO:0000313" key="1">
    <source>
        <dbReference type="EMBL" id="KIA77597.1"/>
    </source>
</evidence>
<reference evidence="1 2" key="1">
    <citation type="journal article" date="2014" name="Mol. Biol. Evol.">
        <title>Massive expansion of Ubiquitination-related gene families within the Chlamydiae.</title>
        <authorList>
            <person name="Domman D."/>
            <person name="Collingro A."/>
            <person name="Lagkouvardos I."/>
            <person name="Gehre L."/>
            <person name="Weinmaier T."/>
            <person name="Rattei T."/>
            <person name="Subtil A."/>
            <person name="Horn M."/>
        </authorList>
    </citation>
    <scope>NUCLEOTIDE SEQUENCE [LARGE SCALE GENOMIC DNA]</scope>
    <source>
        <strain evidence="1 2">OEW1</strain>
    </source>
</reference>
<organism evidence="1 2">
    <name type="scientific">Parachlamydia acanthamoebae</name>
    <dbReference type="NCBI Taxonomy" id="83552"/>
    <lineage>
        <taxon>Bacteria</taxon>
        <taxon>Pseudomonadati</taxon>
        <taxon>Chlamydiota</taxon>
        <taxon>Chlamydiia</taxon>
        <taxon>Parachlamydiales</taxon>
        <taxon>Parachlamydiaceae</taxon>
        <taxon>Parachlamydia</taxon>
    </lineage>
</organism>
<proteinExistence type="predicted"/>
<sequence>MNVFINKSKEFLMSIGTTIHYRGYLKDHASIDACIEAIRNFASKKGWEFEEFEEKDITIDRMYEDDQEKVHEWEYHGPIKGITVNTHETCEDLCFAFDNDLFFQEYVKTQYAPSDVHVEIINLLRSLQEHTKELVVDDEGQYWDTQDLETLNANLQETQELLEEILNDNPSCEGPVWLPDGRIADFVEKDALEEPAEKSEE</sequence>
<comment type="caution">
    <text evidence="1">The sequence shown here is derived from an EMBL/GenBank/DDBJ whole genome shotgun (WGS) entry which is preliminary data.</text>
</comment>
<dbReference type="Proteomes" id="UP000031307">
    <property type="component" value="Unassembled WGS sequence"/>
</dbReference>
<dbReference type="AlphaFoldDB" id="A0A0C1E8T5"/>
<gene>
    <name evidence="1" type="ORF">DB43_GD00280</name>
</gene>
<name>A0A0C1E8T5_9BACT</name>
<dbReference type="PATRIC" id="fig|83552.4.peg.1236"/>
<evidence type="ECO:0000313" key="2">
    <source>
        <dbReference type="Proteomes" id="UP000031307"/>
    </source>
</evidence>